<sequence length="217" mass="24824">MNVSPKTETEIIDSFHRLYYNSYHFGKAWGDMKWLGTRVTKCPLDCWIYQEILFEQKPDVIIECGTSHGGSALFLASICDLLNKGRVITVDIRKQPGLPEHDRIKYLSGSSTDPQVVAKVKEHINPGEKILVILDSLHTCEHVLREMNIYGPLVSKGSYMIVEDSNLNGHPVKAEEVPGPMEAIYEFFKNNKEFEIDKSREKLLLTWNPNGYLKKVR</sequence>
<dbReference type="GO" id="GO:0005886">
    <property type="term" value="C:plasma membrane"/>
    <property type="evidence" value="ECO:0007669"/>
    <property type="project" value="TreeGrafter"/>
</dbReference>
<dbReference type="Gene3D" id="3.40.50.150">
    <property type="entry name" value="Vaccinia Virus protein VP39"/>
    <property type="match status" value="1"/>
</dbReference>
<dbReference type="InterPro" id="IPR029063">
    <property type="entry name" value="SAM-dependent_MTases_sf"/>
</dbReference>
<dbReference type="GO" id="GO:0008610">
    <property type="term" value="P:lipid biosynthetic process"/>
    <property type="evidence" value="ECO:0007669"/>
    <property type="project" value="InterPro"/>
</dbReference>
<comment type="caution">
    <text evidence="3">The sequence shown here is derived from an EMBL/GenBank/DDBJ whole genome shotgun (WGS) entry which is preliminary data.</text>
</comment>
<name>A0A1F8H7M1_9BACT</name>
<evidence type="ECO:0000313" key="3">
    <source>
        <dbReference type="EMBL" id="OGN33605.1"/>
    </source>
</evidence>
<evidence type="ECO:0000313" key="4">
    <source>
        <dbReference type="Proteomes" id="UP000177745"/>
    </source>
</evidence>
<dbReference type="Pfam" id="PF04989">
    <property type="entry name" value="RMNT_CmcI"/>
    <property type="match status" value="1"/>
</dbReference>
<dbReference type="GO" id="GO:0032259">
    <property type="term" value="P:methylation"/>
    <property type="evidence" value="ECO:0007669"/>
    <property type="project" value="UniProtKB-KW"/>
</dbReference>
<dbReference type="InterPro" id="IPR007072">
    <property type="entry name" value="RNMT_CmcI"/>
</dbReference>
<protein>
    <submittedName>
        <fullName evidence="3">Cephalosporin hydroxylase</fullName>
    </submittedName>
</protein>
<keyword evidence="2" id="KW-0808">Transferase</keyword>
<dbReference type="EMBL" id="MGKY01000015">
    <property type="protein sequence ID" value="OGN33605.1"/>
    <property type="molecule type" value="Genomic_DNA"/>
</dbReference>
<dbReference type="SUPFAM" id="SSF53335">
    <property type="entry name" value="S-adenosyl-L-methionine-dependent methyltransferases"/>
    <property type="match status" value="1"/>
</dbReference>
<dbReference type="GO" id="GO:0071770">
    <property type="term" value="P:DIM/DIP cell wall layer assembly"/>
    <property type="evidence" value="ECO:0007669"/>
    <property type="project" value="TreeGrafter"/>
</dbReference>
<accession>A0A1F8H7M1</accession>
<dbReference type="AlphaFoldDB" id="A0A1F8H7M1"/>
<evidence type="ECO:0000256" key="1">
    <source>
        <dbReference type="ARBA" id="ARBA00022603"/>
    </source>
</evidence>
<dbReference type="PANTHER" id="PTHR40048:SF1">
    <property type="entry name" value="RHAMNOSYL O-METHYLTRANSFERASE"/>
    <property type="match status" value="1"/>
</dbReference>
<dbReference type="GO" id="GO:0008168">
    <property type="term" value="F:methyltransferase activity"/>
    <property type="evidence" value="ECO:0007669"/>
    <property type="project" value="UniProtKB-KW"/>
</dbReference>
<evidence type="ECO:0000256" key="2">
    <source>
        <dbReference type="ARBA" id="ARBA00022679"/>
    </source>
</evidence>
<gene>
    <name evidence="3" type="ORF">A3G51_02725</name>
</gene>
<dbReference type="Proteomes" id="UP000177745">
    <property type="component" value="Unassembled WGS sequence"/>
</dbReference>
<dbReference type="PANTHER" id="PTHR40048">
    <property type="entry name" value="RHAMNOSYL O-METHYLTRANSFERASE"/>
    <property type="match status" value="1"/>
</dbReference>
<proteinExistence type="predicted"/>
<reference evidence="3 4" key="1">
    <citation type="journal article" date="2016" name="Nat. Commun.">
        <title>Thousands of microbial genomes shed light on interconnected biogeochemical processes in an aquifer system.</title>
        <authorList>
            <person name="Anantharaman K."/>
            <person name="Brown C.T."/>
            <person name="Hug L.A."/>
            <person name="Sharon I."/>
            <person name="Castelle C.J."/>
            <person name="Probst A.J."/>
            <person name="Thomas B.C."/>
            <person name="Singh A."/>
            <person name="Wilkins M.J."/>
            <person name="Karaoz U."/>
            <person name="Brodie E.L."/>
            <person name="Williams K.H."/>
            <person name="Hubbard S.S."/>
            <person name="Banfield J.F."/>
        </authorList>
    </citation>
    <scope>NUCLEOTIDE SEQUENCE [LARGE SCALE GENOMIC DNA]</scope>
</reference>
<keyword evidence="1" id="KW-0489">Methyltransferase</keyword>
<organism evidence="3 4">
    <name type="scientific">Candidatus Yanofskybacteria bacterium RIFCSPLOWO2_12_FULL_43_11b</name>
    <dbReference type="NCBI Taxonomy" id="1802710"/>
    <lineage>
        <taxon>Bacteria</taxon>
        <taxon>Candidatus Yanofskyibacteriota</taxon>
    </lineage>
</organism>